<keyword evidence="1" id="KW-0131">Cell cycle</keyword>
<keyword evidence="1 5" id="KW-0132">Cell division</keyword>
<organism evidence="5 6">
    <name type="scientific">Pseudacidovorax intermedius</name>
    <dbReference type="NCBI Taxonomy" id="433924"/>
    <lineage>
        <taxon>Bacteria</taxon>
        <taxon>Pseudomonadati</taxon>
        <taxon>Pseudomonadota</taxon>
        <taxon>Betaproteobacteria</taxon>
        <taxon>Burkholderiales</taxon>
        <taxon>Comamonadaceae</taxon>
        <taxon>Pseudacidovorax</taxon>
    </lineage>
</organism>
<dbReference type="Pfam" id="PF04354">
    <property type="entry name" value="ZipA_C"/>
    <property type="match status" value="1"/>
</dbReference>
<dbReference type="EMBL" id="LDSL01000030">
    <property type="protein sequence ID" value="KTT25974.1"/>
    <property type="molecule type" value="Genomic_DNA"/>
</dbReference>
<dbReference type="Gene3D" id="3.30.1400.10">
    <property type="entry name" value="ZipA, C-terminal FtsZ-binding domain"/>
    <property type="match status" value="1"/>
</dbReference>
<dbReference type="RefSeq" id="WP_058640799.1">
    <property type="nucleotide sequence ID" value="NZ_LDSL01000030.1"/>
</dbReference>
<feature type="compositionally biased region" description="Basic and acidic residues" evidence="3">
    <location>
        <begin position="57"/>
        <end position="75"/>
    </location>
</feature>
<reference evidence="5 6" key="1">
    <citation type="journal article" date="2016" name="Front. Microbiol.">
        <title>Genomic Resource of Rice Seed Associated Bacteria.</title>
        <authorList>
            <person name="Midha S."/>
            <person name="Bansal K."/>
            <person name="Sharma S."/>
            <person name="Kumar N."/>
            <person name="Patil P.P."/>
            <person name="Chaudhry V."/>
            <person name="Patil P.B."/>
        </authorList>
    </citation>
    <scope>NUCLEOTIDE SEQUENCE [LARGE SCALE GENOMIC DNA]</scope>
    <source>
        <strain evidence="5 6">NS331</strain>
    </source>
</reference>
<protein>
    <recommendedName>
        <fullName evidence="1">Cell division protein ZipA</fullName>
    </recommendedName>
</protein>
<keyword evidence="6" id="KW-1185">Reference proteome</keyword>
<feature type="region of interest" description="Disordered" evidence="3">
    <location>
        <begin position="31"/>
        <end position="89"/>
    </location>
</feature>
<sequence>MSNLTIAVAIAGGLVLAALIAYNTWTLRRNAPRQPEGDGPHSGLAPLDGGQGGPDEPVLHADPNDVHSADRHEPLFDPDLPPPTGQPGAAALLGIRRGGLDPLIDVIAPVALEGLVSGAAVLAAMPATRRAGSKPIAVEGLRDGASEWEAPVSSARYRALQIGVQLANRTGALNEIEYSEFVVKAQAFADALNGAPEFPEMLDEVARARELDQFASAHDAQLAFVLRARHAAWSPGYVQQNAARLGFVPGMLPGRMVLPNTDAGAPPVLGLVFDTQAALADDPAQSAIRELMLSLDVPQVDRALEPFARMREIAEALAREMDGVVTDSDGQPLRTETLDAIGQDLEQLYDTLDGRELSAGSALARRLFS</sequence>
<proteinExistence type="inferred from homology"/>
<evidence type="ECO:0000259" key="4">
    <source>
        <dbReference type="SMART" id="SM00771"/>
    </source>
</evidence>
<comment type="function">
    <text evidence="1">Essential cell division protein that stabilizes the FtsZ protofilaments by cross-linking them and that serves as a cytoplasmic membrane anchor for the Z ring. Also required for the recruitment to the septal ring of downstream cell division proteins.</text>
</comment>
<dbReference type="Proteomes" id="UP000072741">
    <property type="component" value="Unassembled WGS sequence"/>
</dbReference>
<comment type="similarity">
    <text evidence="1">Belongs to the ZipA family.</text>
</comment>
<keyword evidence="2" id="KW-1003">Cell membrane</keyword>
<keyword evidence="2" id="KW-0812">Transmembrane</keyword>
<feature type="domain" description="ZipA C-terminal FtsZ-binding" evidence="4">
    <location>
        <begin position="218"/>
        <end position="345"/>
    </location>
</feature>
<dbReference type="PATRIC" id="fig|433924.3.peg.2758"/>
<keyword evidence="2" id="KW-0997">Cell inner membrane</keyword>
<keyword evidence="2" id="KW-0472">Membrane</keyword>
<dbReference type="OrthoDB" id="8521018at2"/>
<name>A0A147H8C0_9BURK</name>
<dbReference type="SUPFAM" id="SSF64383">
    <property type="entry name" value="Cell-division protein ZipA, C-terminal domain"/>
    <property type="match status" value="1"/>
</dbReference>
<dbReference type="InterPro" id="IPR036765">
    <property type="entry name" value="ZipA_FtsZ-bd_C_sf"/>
</dbReference>
<dbReference type="AlphaFoldDB" id="A0A147H8C0"/>
<dbReference type="InterPro" id="IPR007449">
    <property type="entry name" value="ZipA_FtsZ-bd_C"/>
</dbReference>
<comment type="subcellular location">
    <subcellularLocation>
        <location evidence="2">Cell inner membrane</location>
        <topology evidence="2">Single-pass type I membrane protein</topology>
    </subcellularLocation>
</comment>
<dbReference type="GO" id="GO:0090529">
    <property type="term" value="P:cell septum assembly"/>
    <property type="evidence" value="ECO:0007669"/>
    <property type="project" value="InterPro"/>
</dbReference>
<dbReference type="SMART" id="SM00771">
    <property type="entry name" value="ZipA_C"/>
    <property type="match status" value="1"/>
</dbReference>
<dbReference type="GO" id="GO:0005886">
    <property type="term" value="C:plasma membrane"/>
    <property type="evidence" value="ECO:0007669"/>
    <property type="project" value="UniProtKB-SubCell"/>
</dbReference>
<evidence type="ECO:0000313" key="5">
    <source>
        <dbReference type="EMBL" id="KTT25974.1"/>
    </source>
</evidence>
<gene>
    <name evidence="5" type="ORF">NS331_04495</name>
</gene>
<evidence type="ECO:0000256" key="2">
    <source>
        <dbReference type="RuleBase" id="RU003613"/>
    </source>
</evidence>
<evidence type="ECO:0000256" key="3">
    <source>
        <dbReference type="SAM" id="MobiDB-lite"/>
    </source>
</evidence>
<accession>A0A147H8C0</accession>
<comment type="caution">
    <text evidence="5">The sequence shown here is derived from an EMBL/GenBank/DDBJ whole genome shotgun (WGS) entry which is preliminary data.</text>
</comment>
<evidence type="ECO:0000256" key="1">
    <source>
        <dbReference type="RuleBase" id="RU003612"/>
    </source>
</evidence>
<evidence type="ECO:0000313" key="6">
    <source>
        <dbReference type="Proteomes" id="UP000072741"/>
    </source>
</evidence>